<protein>
    <submittedName>
        <fullName evidence="1">DUF3313 domain-containing protein</fullName>
    </submittedName>
</protein>
<comment type="caution">
    <text evidence="1">The sequence shown here is derived from an EMBL/GenBank/DDBJ whole genome shotgun (WGS) entry which is preliminary data.</text>
</comment>
<dbReference type="EMBL" id="JANCLL010000031">
    <property type="protein sequence ID" value="MDD1946647.1"/>
    <property type="molecule type" value="Genomic_DNA"/>
</dbReference>
<reference evidence="1" key="1">
    <citation type="submission" date="2022-07" db="EMBL/GenBank/DDBJ databases">
        <title>Draft genome of Pseudomonas carnis strain LP isolated from cheese.</title>
        <authorList>
            <person name="Wolfe B.E."/>
        </authorList>
    </citation>
    <scope>NUCLEOTIDE SEQUENCE</scope>
    <source>
        <strain evidence="1">LP</strain>
    </source>
</reference>
<organism evidence="1 2">
    <name type="scientific">Pseudomonas carnis</name>
    <dbReference type="NCBI Taxonomy" id="2487355"/>
    <lineage>
        <taxon>Bacteria</taxon>
        <taxon>Pseudomonadati</taxon>
        <taxon>Pseudomonadota</taxon>
        <taxon>Gammaproteobacteria</taxon>
        <taxon>Pseudomonadales</taxon>
        <taxon>Pseudomonadaceae</taxon>
        <taxon>Pseudomonas</taxon>
    </lineage>
</organism>
<sequence length="226" mass="24142">MNASKSAWRASLVCGSSHKASDKIHYFGRGCFLIAAVFGISACASHTPLKSDQATSYQGLAASGENEMSIPPQPVDFGRYRVAVIESVQVAPAVAKEVSPEVCTEISDVLRDDVNAQMRKKFDLKGDPTTEPVLRIKIRITRITEASPVINTVTSLAIGPLLNGALAVELEALDGNTGEQKAMLLWAGSGGLKEFFGNYSRTSHARTLAGRFAVDATAFISPLSKR</sequence>
<dbReference type="InterPro" id="IPR021747">
    <property type="entry name" value="DUF3313"/>
</dbReference>
<evidence type="ECO:0000313" key="1">
    <source>
        <dbReference type="EMBL" id="MDD1946647.1"/>
    </source>
</evidence>
<dbReference type="Proteomes" id="UP001150614">
    <property type="component" value="Unassembled WGS sequence"/>
</dbReference>
<name>A0ABT5RML4_9PSED</name>
<gene>
    <name evidence="1" type="ORF">NMG11_22745</name>
</gene>
<keyword evidence="2" id="KW-1185">Reference proteome</keyword>
<accession>A0ABT5RML4</accession>
<dbReference type="Pfam" id="PF11769">
    <property type="entry name" value="DUF3313"/>
    <property type="match status" value="1"/>
</dbReference>
<evidence type="ECO:0000313" key="2">
    <source>
        <dbReference type="Proteomes" id="UP001150614"/>
    </source>
</evidence>
<proteinExistence type="predicted"/>
<dbReference type="RefSeq" id="WP_102879485.1">
    <property type="nucleotide sequence ID" value="NZ_JADUCE010000005.1"/>
</dbReference>